<dbReference type="PANTHER" id="PTHR30221">
    <property type="entry name" value="SMALL-CONDUCTANCE MECHANOSENSITIVE CHANNEL"/>
    <property type="match status" value="1"/>
</dbReference>
<sequence>MIEFWNTHKEAILFAIAVVVIVLLLRFLTKLLHNRLEKRFRKKHHGEEPTTIHLIQKILNALWIVLGIMALAFIFIDEEKHKAATENFYLVLYLGVVSVITLVAASVVQTWFLRNIKEKTVANQDTTSYKFLRYIAIFGVYFIGGLLILIAFESMRSFAATALGGAGVLAVIAGVASQEALANLVGGLFIVSFKPFKIGDIIKLDETMVGTVTDITLRHTIIRNYENKMIVIPNSVINKEKLINYDLGDRMCCQWVEIGISYDSDIDLAKHIMREECEDHPNLIDNRSELDKYNNEKKVAVRVITLNDSAVTLRAWAWASNFTDAFQMKCDLYESIKKRFDKEGISIPFPHRTMVFKEEQLQSLKEELKPVGNTPNQSKDNTQNL</sequence>
<keyword evidence="3" id="KW-1003">Cell membrane</keyword>
<dbReference type="GO" id="GO:0005886">
    <property type="term" value="C:plasma membrane"/>
    <property type="evidence" value="ECO:0007669"/>
    <property type="project" value="UniProtKB-SubCell"/>
</dbReference>
<keyword evidence="6 7" id="KW-0472">Membrane</keyword>
<dbReference type="InterPro" id="IPR049278">
    <property type="entry name" value="MS_channel_C"/>
</dbReference>
<evidence type="ECO:0000313" key="11">
    <source>
        <dbReference type="Proteomes" id="UP000261082"/>
    </source>
</evidence>
<feature type="domain" description="Mechanosensitive ion channel MscS" evidence="8">
    <location>
        <begin position="181"/>
        <end position="245"/>
    </location>
</feature>
<feature type="transmembrane region" description="Helical" evidence="7">
    <location>
        <begin position="12"/>
        <end position="33"/>
    </location>
</feature>
<dbReference type="InterPro" id="IPR023408">
    <property type="entry name" value="MscS_beta-dom_sf"/>
</dbReference>
<protein>
    <submittedName>
        <fullName evidence="10">Mechanosensitive ion channel family protein</fullName>
    </submittedName>
</protein>
<dbReference type="Gene3D" id="1.10.287.1260">
    <property type="match status" value="1"/>
</dbReference>
<dbReference type="InterPro" id="IPR010920">
    <property type="entry name" value="LSM_dom_sf"/>
</dbReference>
<dbReference type="InterPro" id="IPR011066">
    <property type="entry name" value="MscS_channel_C_sf"/>
</dbReference>
<evidence type="ECO:0000259" key="9">
    <source>
        <dbReference type="Pfam" id="PF21082"/>
    </source>
</evidence>
<feature type="domain" description="Mechanosensitive ion channel MscS C-terminal" evidence="9">
    <location>
        <begin position="256"/>
        <end position="347"/>
    </location>
</feature>
<dbReference type="Gene3D" id="3.30.70.100">
    <property type="match status" value="1"/>
</dbReference>
<keyword evidence="4 7" id="KW-0812">Transmembrane</keyword>
<comment type="caution">
    <text evidence="10">The sequence shown here is derived from an EMBL/GenBank/DDBJ whole genome shotgun (WGS) entry which is preliminary data.</text>
</comment>
<dbReference type="Gene3D" id="2.30.30.60">
    <property type="match status" value="1"/>
</dbReference>
<evidence type="ECO:0000256" key="6">
    <source>
        <dbReference type="ARBA" id="ARBA00023136"/>
    </source>
</evidence>
<evidence type="ECO:0000256" key="3">
    <source>
        <dbReference type="ARBA" id="ARBA00022475"/>
    </source>
</evidence>
<name>A0A3E1QDJ8_9FLAO</name>
<dbReference type="Pfam" id="PF00924">
    <property type="entry name" value="MS_channel_2nd"/>
    <property type="match status" value="1"/>
</dbReference>
<evidence type="ECO:0000256" key="1">
    <source>
        <dbReference type="ARBA" id="ARBA00004651"/>
    </source>
</evidence>
<evidence type="ECO:0000256" key="7">
    <source>
        <dbReference type="SAM" id="Phobius"/>
    </source>
</evidence>
<dbReference type="InterPro" id="IPR006685">
    <property type="entry name" value="MscS_channel_2nd"/>
</dbReference>
<dbReference type="RefSeq" id="WP_117159290.1">
    <property type="nucleotide sequence ID" value="NZ_QVID01000001.1"/>
</dbReference>
<feature type="transmembrane region" description="Helical" evidence="7">
    <location>
        <begin position="134"/>
        <end position="152"/>
    </location>
</feature>
<dbReference type="InterPro" id="IPR045275">
    <property type="entry name" value="MscS_archaea/bacteria_type"/>
</dbReference>
<reference evidence="10 11" key="1">
    <citation type="journal article" date="2007" name="Int. J. Syst. Evol. Microbiol.">
        <title>Marixanthomonas ophiurae gen. nov., sp. nov., a marine bacterium of the family Flavobacteriaceae isolated from a deep-sea brittle star.</title>
        <authorList>
            <person name="Romanenko L.A."/>
            <person name="Uchino M."/>
            <person name="Frolova G.M."/>
            <person name="Mikhailov V.V."/>
        </authorList>
    </citation>
    <scope>NUCLEOTIDE SEQUENCE [LARGE SCALE GENOMIC DNA]</scope>
    <source>
        <strain evidence="10 11">KMM 3046</strain>
    </source>
</reference>
<evidence type="ECO:0000259" key="8">
    <source>
        <dbReference type="Pfam" id="PF00924"/>
    </source>
</evidence>
<evidence type="ECO:0000256" key="5">
    <source>
        <dbReference type="ARBA" id="ARBA00022989"/>
    </source>
</evidence>
<dbReference type="AlphaFoldDB" id="A0A3E1QDJ8"/>
<evidence type="ECO:0000256" key="2">
    <source>
        <dbReference type="ARBA" id="ARBA00008017"/>
    </source>
</evidence>
<organism evidence="10 11">
    <name type="scientific">Marixanthomonas ophiurae</name>
    <dbReference type="NCBI Taxonomy" id="387659"/>
    <lineage>
        <taxon>Bacteria</taxon>
        <taxon>Pseudomonadati</taxon>
        <taxon>Bacteroidota</taxon>
        <taxon>Flavobacteriia</taxon>
        <taxon>Flavobacteriales</taxon>
        <taxon>Flavobacteriaceae</taxon>
        <taxon>Marixanthomonas</taxon>
    </lineage>
</organism>
<dbReference type="SUPFAM" id="SSF82689">
    <property type="entry name" value="Mechanosensitive channel protein MscS (YggB), C-terminal domain"/>
    <property type="match status" value="1"/>
</dbReference>
<feature type="transmembrane region" description="Helical" evidence="7">
    <location>
        <begin position="54"/>
        <end position="76"/>
    </location>
</feature>
<dbReference type="Pfam" id="PF21082">
    <property type="entry name" value="MS_channel_3rd"/>
    <property type="match status" value="1"/>
</dbReference>
<accession>A0A3E1QDJ8</accession>
<dbReference type="PANTHER" id="PTHR30221:SF1">
    <property type="entry name" value="SMALL-CONDUCTANCE MECHANOSENSITIVE CHANNEL"/>
    <property type="match status" value="1"/>
</dbReference>
<dbReference type="OrthoDB" id="9809206at2"/>
<evidence type="ECO:0000256" key="4">
    <source>
        <dbReference type="ARBA" id="ARBA00022692"/>
    </source>
</evidence>
<feature type="transmembrane region" description="Helical" evidence="7">
    <location>
        <begin position="88"/>
        <end position="113"/>
    </location>
</feature>
<comment type="subcellular location">
    <subcellularLocation>
        <location evidence="1">Cell membrane</location>
        <topology evidence="1">Multi-pass membrane protein</topology>
    </subcellularLocation>
</comment>
<gene>
    <name evidence="10" type="ORF">DZ858_09380</name>
</gene>
<dbReference type="EMBL" id="QVID01000001">
    <property type="protein sequence ID" value="RFN60231.1"/>
    <property type="molecule type" value="Genomic_DNA"/>
</dbReference>
<proteinExistence type="inferred from homology"/>
<keyword evidence="11" id="KW-1185">Reference proteome</keyword>
<evidence type="ECO:0000313" key="10">
    <source>
        <dbReference type="EMBL" id="RFN60231.1"/>
    </source>
</evidence>
<dbReference type="SUPFAM" id="SSF50182">
    <property type="entry name" value="Sm-like ribonucleoproteins"/>
    <property type="match status" value="1"/>
</dbReference>
<keyword evidence="5 7" id="KW-1133">Transmembrane helix</keyword>
<comment type="similarity">
    <text evidence="2">Belongs to the MscS (TC 1.A.23) family.</text>
</comment>
<dbReference type="Proteomes" id="UP000261082">
    <property type="component" value="Unassembled WGS sequence"/>
</dbReference>
<dbReference type="GO" id="GO:0008381">
    <property type="term" value="F:mechanosensitive monoatomic ion channel activity"/>
    <property type="evidence" value="ECO:0007669"/>
    <property type="project" value="InterPro"/>
</dbReference>